<reference evidence="8 9" key="1">
    <citation type="submission" date="2018-11" db="EMBL/GenBank/DDBJ databases">
        <title>Genome sequence of Saitozyma podzolica DSM 27192.</title>
        <authorList>
            <person name="Aliyu H."/>
            <person name="Gorte O."/>
            <person name="Ochsenreither K."/>
        </authorList>
    </citation>
    <scope>NUCLEOTIDE SEQUENCE [LARGE SCALE GENOMIC DNA]</scope>
    <source>
        <strain evidence="8 9">DSM 27192</strain>
    </source>
</reference>
<dbReference type="Pfam" id="PF07690">
    <property type="entry name" value="MFS_1"/>
    <property type="match status" value="1"/>
</dbReference>
<feature type="transmembrane region" description="Helical" evidence="7">
    <location>
        <begin position="173"/>
        <end position="196"/>
    </location>
</feature>
<feature type="transmembrane region" description="Helical" evidence="7">
    <location>
        <begin position="345"/>
        <end position="365"/>
    </location>
</feature>
<comment type="subcellular location">
    <subcellularLocation>
        <location evidence="1">Membrane</location>
        <topology evidence="1">Multi-pass membrane protein</topology>
    </subcellularLocation>
</comment>
<feature type="transmembrane region" description="Helical" evidence="7">
    <location>
        <begin position="208"/>
        <end position="228"/>
    </location>
</feature>
<gene>
    <name evidence="8" type="ORF">EHS25_001861</name>
</gene>
<keyword evidence="2" id="KW-0813">Transport</keyword>
<dbReference type="GO" id="GO:0022857">
    <property type="term" value="F:transmembrane transporter activity"/>
    <property type="evidence" value="ECO:0007669"/>
    <property type="project" value="InterPro"/>
</dbReference>
<feature type="transmembrane region" description="Helical" evidence="7">
    <location>
        <begin position="240"/>
        <end position="260"/>
    </location>
</feature>
<protein>
    <recommendedName>
        <fullName evidence="10">Major facilitator superfamily (MFS) profile domain-containing protein</fullName>
    </recommendedName>
</protein>
<feature type="transmembrane region" description="Helical" evidence="7">
    <location>
        <begin position="310"/>
        <end position="333"/>
    </location>
</feature>
<dbReference type="AlphaFoldDB" id="A0A427YFB6"/>
<dbReference type="Gene3D" id="1.20.1250.20">
    <property type="entry name" value="MFS general substrate transporter like domains"/>
    <property type="match status" value="1"/>
</dbReference>
<evidence type="ECO:0000256" key="1">
    <source>
        <dbReference type="ARBA" id="ARBA00004141"/>
    </source>
</evidence>
<dbReference type="EMBL" id="RSCD01000012">
    <property type="protein sequence ID" value="RSH89875.1"/>
    <property type="molecule type" value="Genomic_DNA"/>
</dbReference>
<feature type="transmembrane region" description="Helical" evidence="7">
    <location>
        <begin position="412"/>
        <end position="429"/>
    </location>
</feature>
<evidence type="ECO:0000313" key="9">
    <source>
        <dbReference type="Proteomes" id="UP000279259"/>
    </source>
</evidence>
<evidence type="ECO:0000256" key="5">
    <source>
        <dbReference type="ARBA" id="ARBA00023136"/>
    </source>
</evidence>
<evidence type="ECO:0000256" key="3">
    <source>
        <dbReference type="ARBA" id="ARBA00022692"/>
    </source>
</evidence>
<dbReference type="OrthoDB" id="6730379at2759"/>
<evidence type="ECO:0008006" key="10">
    <source>
        <dbReference type="Google" id="ProtNLM"/>
    </source>
</evidence>
<feature type="region of interest" description="Disordered" evidence="6">
    <location>
        <begin position="26"/>
        <end position="47"/>
    </location>
</feature>
<evidence type="ECO:0000256" key="4">
    <source>
        <dbReference type="ARBA" id="ARBA00022989"/>
    </source>
</evidence>
<evidence type="ECO:0000256" key="2">
    <source>
        <dbReference type="ARBA" id="ARBA00022448"/>
    </source>
</evidence>
<organism evidence="8 9">
    <name type="scientific">Saitozyma podzolica</name>
    <dbReference type="NCBI Taxonomy" id="1890683"/>
    <lineage>
        <taxon>Eukaryota</taxon>
        <taxon>Fungi</taxon>
        <taxon>Dikarya</taxon>
        <taxon>Basidiomycota</taxon>
        <taxon>Agaricomycotina</taxon>
        <taxon>Tremellomycetes</taxon>
        <taxon>Tremellales</taxon>
        <taxon>Trimorphomycetaceae</taxon>
        <taxon>Saitozyma</taxon>
    </lineage>
</organism>
<evidence type="ECO:0000256" key="7">
    <source>
        <dbReference type="SAM" id="Phobius"/>
    </source>
</evidence>
<keyword evidence="3 7" id="KW-0812">Transmembrane</keyword>
<proteinExistence type="predicted"/>
<dbReference type="InterPro" id="IPR036259">
    <property type="entry name" value="MFS_trans_sf"/>
</dbReference>
<keyword evidence="5 7" id="KW-0472">Membrane</keyword>
<sequence>MTPPLSPVNDDTKGDIVEMEEARAAAGDTPVTLMDHESNQKGSHSKRHLDDATVLLQAAGESIQYTTAESRRVLRKIDLWVCVPMCIIYTIQNMDKQTLSYSAVFDLQGETHLVGTQYSWLTSAVYCIQLVAQPLSSYALVVFPVKYWVMFNYFAWSACLTCLAAAHNFTGLLIGRILLGGFEATILPAFILISQMWWTRREQSYRTVAYLIANSIASIIGPILAYGIGHATQTIHAYQAIFLSLGAISLGIQPLVWFMLPNSPATAKFLRHGNDRLIAVERLRENNTGTKTSKWKWHQFREAMRDLKTWGWTLMMICTTLPAGAIGSFGGLITQGFGFNSFQTILMQIPTGVIGIITLLSGIYLTNRFKMRYPGLLMPSLHCRCNRAHPPGIQPLLFAWANLNAAGTTKRVVTTASMFGGSCIGNIVGPQLYFSREAPTYHTGLYCDIAAWSLLCVLCVAMGFHLRHLNNKQAKRRMDLGLSIDIQDMSIMSLEEASAYRLALTQQLRQHGFDEAKLYEHSFDDMTDFE</sequence>
<dbReference type="PANTHER" id="PTHR43791:SF59">
    <property type="entry name" value="TRANSPORTER, PUTATIVE (AFU_ORTHOLOGUE AFUA_1G06550)-RELATED"/>
    <property type="match status" value="1"/>
</dbReference>
<evidence type="ECO:0000313" key="8">
    <source>
        <dbReference type="EMBL" id="RSH89875.1"/>
    </source>
</evidence>
<evidence type="ECO:0000256" key="6">
    <source>
        <dbReference type="SAM" id="MobiDB-lite"/>
    </source>
</evidence>
<name>A0A427YFB6_9TREE</name>
<keyword evidence="9" id="KW-1185">Reference proteome</keyword>
<dbReference type="SUPFAM" id="SSF103473">
    <property type="entry name" value="MFS general substrate transporter"/>
    <property type="match status" value="1"/>
</dbReference>
<dbReference type="Proteomes" id="UP000279259">
    <property type="component" value="Unassembled WGS sequence"/>
</dbReference>
<feature type="transmembrane region" description="Helical" evidence="7">
    <location>
        <begin position="449"/>
        <end position="469"/>
    </location>
</feature>
<accession>A0A427YFB6</accession>
<dbReference type="GO" id="GO:0016020">
    <property type="term" value="C:membrane"/>
    <property type="evidence" value="ECO:0007669"/>
    <property type="project" value="UniProtKB-SubCell"/>
</dbReference>
<keyword evidence="4 7" id="KW-1133">Transmembrane helix</keyword>
<comment type="caution">
    <text evidence="8">The sequence shown here is derived from an EMBL/GenBank/DDBJ whole genome shotgun (WGS) entry which is preliminary data.</text>
</comment>
<dbReference type="PANTHER" id="PTHR43791">
    <property type="entry name" value="PERMEASE-RELATED"/>
    <property type="match status" value="1"/>
</dbReference>
<dbReference type="InterPro" id="IPR011701">
    <property type="entry name" value="MFS"/>
</dbReference>